<dbReference type="Proteomes" id="UP000183832">
    <property type="component" value="Unassembled WGS sequence"/>
</dbReference>
<sequence>MSVLTNETLSEWKNGEDLKRIKKENLTILQAVGCEENMLSTNKISHSVRFVRASYQALEDLIINCNLRVLQIAKSFANFHAFEFKKQLKKMDFVSVTNLDEGET</sequence>
<name>A0A1J1J8I2_9DIPT</name>
<keyword evidence="2" id="KW-1185">Reference proteome</keyword>
<dbReference type="AlphaFoldDB" id="A0A1J1J8I2"/>
<evidence type="ECO:0000313" key="2">
    <source>
        <dbReference type="Proteomes" id="UP000183832"/>
    </source>
</evidence>
<accession>A0A1J1J8I2</accession>
<gene>
    <name evidence="1" type="ORF">CLUMA_CG021558</name>
</gene>
<protein>
    <submittedName>
        <fullName evidence="1">CLUMA_CG021558, isoform A</fullName>
    </submittedName>
</protein>
<evidence type="ECO:0000313" key="1">
    <source>
        <dbReference type="EMBL" id="CRL08715.1"/>
    </source>
</evidence>
<organism evidence="1 2">
    <name type="scientific">Clunio marinus</name>
    <dbReference type="NCBI Taxonomy" id="568069"/>
    <lineage>
        <taxon>Eukaryota</taxon>
        <taxon>Metazoa</taxon>
        <taxon>Ecdysozoa</taxon>
        <taxon>Arthropoda</taxon>
        <taxon>Hexapoda</taxon>
        <taxon>Insecta</taxon>
        <taxon>Pterygota</taxon>
        <taxon>Neoptera</taxon>
        <taxon>Endopterygota</taxon>
        <taxon>Diptera</taxon>
        <taxon>Nematocera</taxon>
        <taxon>Chironomoidea</taxon>
        <taxon>Chironomidae</taxon>
        <taxon>Clunio</taxon>
    </lineage>
</organism>
<proteinExistence type="predicted"/>
<dbReference type="EMBL" id="CVRI01000075">
    <property type="protein sequence ID" value="CRL08715.1"/>
    <property type="molecule type" value="Genomic_DNA"/>
</dbReference>
<reference evidence="1 2" key="1">
    <citation type="submission" date="2015-04" db="EMBL/GenBank/DDBJ databases">
        <authorList>
            <person name="Syromyatnikov M.Y."/>
            <person name="Popov V.N."/>
        </authorList>
    </citation>
    <scope>NUCLEOTIDE SEQUENCE [LARGE SCALE GENOMIC DNA]</scope>
</reference>